<evidence type="ECO:0000313" key="2">
    <source>
        <dbReference type="Proteomes" id="UP000501690"/>
    </source>
</evidence>
<dbReference type="EMBL" id="CP039349">
    <property type="protein sequence ID" value="QCD94456.1"/>
    <property type="molecule type" value="Genomic_DNA"/>
</dbReference>
<sequence length="142" mass="16025">MDDWCSFCCAFVFRCGYRKGWRGAVQIYSNEMKERVPLRGRLRGINGDSATFSSNTCIDLVCELLRAGIHAGSKVLNLISGPFRCMMLPWLLLFDSCFGGGSVRRFDSCWLCELIQVPWWWHVVVAGVEVHVLATLKVAEDA</sequence>
<dbReference type="Proteomes" id="UP000501690">
    <property type="component" value="Linkage Group LG5"/>
</dbReference>
<protein>
    <submittedName>
        <fullName evidence="1">Uncharacterized protein</fullName>
    </submittedName>
</protein>
<evidence type="ECO:0000313" key="1">
    <source>
        <dbReference type="EMBL" id="QCD94456.1"/>
    </source>
</evidence>
<name>A0A4D6M2P2_VIGUN</name>
<organism evidence="1 2">
    <name type="scientific">Vigna unguiculata</name>
    <name type="common">Cowpea</name>
    <dbReference type="NCBI Taxonomy" id="3917"/>
    <lineage>
        <taxon>Eukaryota</taxon>
        <taxon>Viridiplantae</taxon>
        <taxon>Streptophyta</taxon>
        <taxon>Embryophyta</taxon>
        <taxon>Tracheophyta</taxon>
        <taxon>Spermatophyta</taxon>
        <taxon>Magnoliopsida</taxon>
        <taxon>eudicotyledons</taxon>
        <taxon>Gunneridae</taxon>
        <taxon>Pentapetalae</taxon>
        <taxon>rosids</taxon>
        <taxon>fabids</taxon>
        <taxon>Fabales</taxon>
        <taxon>Fabaceae</taxon>
        <taxon>Papilionoideae</taxon>
        <taxon>50 kb inversion clade</taxon>
        <taxon>NPAAA clade</taxon>
        <taxon>indigoferoid/millettioid clade</taxon>
        <taxon>Phaseoleae</taxon>
        <taxon>Vigna</taxon>
    </lineage>
</organism>
<keyword evidence="2" id="KW-1185">Reference proteome</keyword>
<dbReference type="AlphaFoldDB" id="A0A4D6M2P2"/>
<reference evidence="1 2" key="1">
    <citation type="submission" date="2019-04" db="EMBL/GenBank/DDBJ databases">
        <title>An improved genome assembly and genetic linkage map for asparagus bean, Vigna unguiculata ssp. sesquipedialis.</title>
        <authorList>
            <person name="Xia Q."/>
            <person name="Zhang R."/>
            <person name="Dong Y."/>
        </authorList>
    </citation>
    <scope>NUCLEOTIDE SEQUENCE [LARGE SCALE GENOMIC DNA]</scope>
    <source>
        <tissue evidence="1">Leaf</tissue>
    </source>
</reference>
<proteinExistence type="predicted"/>
<accession>A0A4D6M2P2</accession>
<gene>
    <name evidence="1" type="ORF">DEO72_LG5g2540</name>
</gene>